<evidence type="ECO:0000313" key="1">
    <source>
        <dbReference type="EMBL" id="KAF7438779.1"/>
    </source>
</evidence>
<keyword evidence="2" id="KW-1185">Reference proteome</keyword>
<proteinExistence type="predicted"/>
<dbReference type="Proteomes" id="UP000600918">
    <property type="component" value="Unassembled WGS sequence"/>
</dbReference>
<protein>
    <submittedName>
        <fullName evidence="1">Uncharacterized protein</fullName>
    </submittedName>
</protein>
<gene>
    <name evidence="1" type="ORF">H0235_001170</name>
</gene>
<organism evidence="1 2">
    <name type="scientific">Vespula pensylvanica</name>
    <name type="common">Western yellow jacket</name>
    <name type="synonym">Wasp</name>
    <dbReference type="NCBI Taxonomy" id="30213"/>
    <lineage>
        <taxon>Eukaryota</taxon>
        <taxon>Metazoa</taxon>
        <taxon>Ecdysozoa</taxon>
        <taxon>Arthropoda</taxon>
        <taxon>Hexapoda</taxon>
        <taxon>Insecta</taxon>
        <taxon>Pterygota</taxon>
        <taxon>Neoptera</taxon>
        <taxon>Endopterygota</taxon>
        <taxon>Hymenoptera</taxon>
        <taxon>Apocrita</taxon>
        <taxon>Aculeata</taxon>
        <taxon>Vespoidea</taxon>
        <taxon>Vespidae</taxon>
        <taxon>Vespinae</taxon>
        <taxon>Vespula</taxon>
    </lineage>
</organism>
<name>A0A834PFI8_VESPE</name>
<comment type="caution">
    <text evidence="1">The sequence shown here is derived from an EMBL/GenBank/DDBJ whole genome shotgun (WGS) entry which is preliminary data.</text>
</comment>
<sequence length="302" mass="35401">MHSRKVHWKRLLENDANNLLDSIFSKLRYLGMTQQRTYRKNVEIANVKSPNDLDPWSNSIDPILRGRREYWVKKKGLTSKDEIGSREHGLNLSKVYKKLQSRKDTNTKTNKKAFEIHQSELEKVYDRKAERNFVGGIIKEEEKEEELQTERRATNSHERFSLHSILRVYARDKNMDSSVSSAAGGFTHHCSTEYTYSIYLVKVRVPSTSSSGSRLPLKRHTCWRTRDDTNNTDSRFNYFSTLRFYFSTMFYHLAMMLFAAKYSENEALDKVHATVVLKQSNSLRPSRKEMRIKEHTVSSTLL</sequence>
<dbReference type="EMBL" id="JACSDY010000001">
    <property type="protein sequence ID" value="KAF7438779.1"/>
    <property type="molecule type" value="Genomic_DNA"/>
</dbReference>
<reference evidence="1" key="1">
    <citation type="journal article" date="2020" name="G3 (Bethesda)">
        <title>High-Quality Assemblies for Three Invasive Social Wasps from the &lt;i&gt;Vespula&lt;/i&gt; Genus.</title>
        <authorList>
            <person name="Harrop T.W.R."/>
            <person name="Guhlin J."/>
            <person name="McLaughlin G.M."/>
            <person name="Permina E."/>
            <person name="Stockwell P."/>
            <person name="Gilligan J."/>
            <person name="Le Lec M.F."/>
            <person name="Gruber M.A.M."/>
            <person name="Quinn O."/>
            <person name="Lovegrove M."/>
            <person name="Duncan E.J."/>
            <person name="Remnant E.J."/>
            <person name="Van Eeckhoven J."/>
            <person name="Graham B."/>
            <person name="Knapp R.A."/>
            <person name="Langford K.W."/>
            <person name="Kronenberg Z."/>
            <person name="Press M.O."/>
            <person name="Eacker S.M."/>
            <person name="Wilson-Rankin E.E."/>
            <person name="Purcell J."/>
            <person name="Lester P.J."/>
            <person name="Dearden P.K."/>
        </authorList>
    </citation>
    <scope>NUCLEOTIDE SEQUENCE</scope>
    <source>
        <strain evidence="1">Volc-1</strain>
    </source>
</reference>
<evidence type="ECO:0000313" key="2">
    <source>
        <dbReference type="Proteomes" id="UP000600918"/>
    </source>
</evidence>
<accession>A0A834PFI8</accession>
<dbReference type="AlphaFoldDB" id="A0A834PFI8"/>